<sequence length="852" mass="94570">MSAANYDDVLDQLRSAGLFVDTLEVGRMVRCRVEGGGRERRGWYMLHELQAPGGDLLIVGSYGIWQGNDNNAHKVELRKREITPEQRDALRRRLAEDRKRVEAARRATAARAAARATAAWGRASEDGESDYLARKLVQGYGVRYGSAGEAIVPMLDSTGQIHGLQILRSAKQAEAKRRPAKEFWPPGLVKKGHYHLIGSPQSVVLVAEGYATAATLHMATGYPVAVAFDAGNLWPVAAALHKRYRSTRVLICADDDTLQKCRECKARLVLTEHPKTCPECGADHRADNAGITGASTAALEVNGAFVAPRFDDEDDRRKQFLDRGHKLTDFNDLHAEEGLHVVRVQIEARLSELQWQPGTARAPAPVTQGGGGSEKLRPMQSVGELLGRFVLVYAHSGAVFDRQEHMLMSLSDMRDACVRKDIHRAWCEAPDREIVRIREVGFDPGGDDPEITCNLWAGWPTSPQAGRCEKLLEVLRHMCSNDREPERLYQWVLRWLAYPIQHPGAKMKTTIVVHGPQGTGKNVFFESIMGIYGQYGDVIDQAAVEDKFNDWASRKLFMIADEVVARSDLFHIKNKLKSLITGNRIRINPKNFAAYWEQNHLNLVFLSNEAMPVVLDEDDRRHCVIWTPPKREPAFYATVLSEIEDGAIAALHDFLLSVDLGDFHPGSLPPMTEAKDKLIDLAIDSPTRFYYAMFEGEVGSITPRPALTTDVYELYRVWCSRLNYRAAPANKFVNALERKHGVRAIRKRYLGKAGNAGPHGVLYLQPFEPDPGESENAWLGNHIVAFANAVADYKGATRYECAGCAASCADTCAGTKASRDGLVRAVRGASLTRTHARCTATLAEHNASRAHT</sequence>
<keyword evidence="4" id="KW-1185">Reference proteome</keyword>
<dbReference type="InterPro" id="IPR006171">
    <property type="entry name" value="TOPRIM_dom"/>
</dbReference>
<organism evidence="3 4">
    <name type="scientific">Marilutibacter alkalisoli</name>
    <dbReference type="NCBI Taxonomy" id="2591633"/>
    <lineage>
        <taxon>Bacteria</taxon>
        <taxon>Pseudomonadati</taxon>
        <taxon>Pseudomonadota</taxon>
        <taxon>Gammaproteobacteria</taxon>
        <taxon>Lysobacterales</taxon>
        <taxon>Lysobacteraceae</taxon>
        <taxon>Marilutibacter</taxon>
    </lineage>
</organism>
<dbReference type="InterPro" id="IPR034154">
    <property type="entry name" value="TOPRIM_DnaG/twinkle"/>
</dbReference>
<dbReference type="InterPro" id="IPR045455">
    <property type="entry name" value="NrS-1_pol-like_helicase"/>
</dbReference>
<name>A0A514BTW9_9GAMM</name>
<dbReference type="CDD" id="cd01029">
    <property type="entry name" value="TOPRIM_primases"/>
    <property type="match status" value="1"/>
</dbReference>
<dbReference type="SUPFAM" id="SSF52540">
    <property type="entry name" value="P-loop containing nucleoside triphosphate hydrolases"/>
    <property type="match status" value="1"/>
</dbReference>
<dbReference type="Pfam" id="PF13662">
    <property type="entry name" value="Toprim_4"/>
    <property type="match status" value="1"/>
</dbReference>
<dbReference type="EMBL" id="CP041242">
    <property type="protein sequence ID" value="QDH70861.1"/>
    <property type="molecule type" value="Genomic_DNA"/>
</dbReference>
<feature type="domain" description="NrS-1 polymerase-like helicase" evidence="2">
    <location>
        <begin position="514"/>
        <end position="621"/>
    </location>
</feature>
<evidence type="ECO:0000259" key="2">
    <source>
        <dbReference type="Pfam" id="PF19263"/>
    </source>
</evidence>
<evidence type="ECO:0000313" key="4">
    <source>
        <dbReference type="Proteomes" id="UP000317199"/>
    </source>
</evidence>
<dbReference type="Proteomes" id="UP000317199">
    <property type="component" value="Chromosome"/>
</dbReference>
<dbReference type="KEGG" id="lyj:FKV23_12780"/>
<reference evidence="3 4" key="1">
    <citation type="submission" date="2019-06" db="EMBL/GenBank/DDBJ databases">
        <title>Lysobacter alkalisoli sp. nov. isolated from saline-alkali soil.</title>
        <authorList>
            <person name="Sun J.-Q."/>
            <person name="Xu L."/>
        </authorList>
    </citation>
    <scope>NUCLEOTIDE SEQUENCE [LARGE SCALE GENOMIC DNA]</scope>
    <source>
        <strain evidence="3 4">SJ-36</strain>
    </source>
</reference>
<feature type="domain" description="Toprim" evidence="1">
    <location>
        <begin position="203"/>
        <end position="256"/>
    </location>
</feature>
<dbReference type="Pfam" id="PF19263">
    <property type="entry name" value="DUF5906"/>
    <property type="match status" value="1"/>
</dbReference>
<dbReference type="Gene3D" id="3.40.50.300">
    <property type="entry name" value="P-loop containing nucleotide triphosphate hydrolases"/>
    <property type="match status" value="1"/>
</dbReference>
<dbReference type="InterPro" id="IPR027417">
    <property type="entry name" value="P-loop_NTPase"/>
</dbReference>
<evidence type="ECO:0000313" key="3">
    <source>
        <dbReference type="EMBL" id="QDH70861.1"/>
    </source>
</evidence>
<gene>
    <name evidence="3" type="ORF">FKV23_12780</name>
</gene>
<proteinExistence type="predicted"/>
<accession>A0A514BTW9</accession>
<dbReference type="OrthoDB" id="110640at2"/>
<dbReference type="RefSeq" id="WP_141624193.1">
    <property type="nucleotide sequence ID" value="NZ_CP041242.1"/>
</dbReference>
<evidence type="ECO:0000259" key="1">
    <source>
        <dbReference type="Pfam" id="PF13662"/>
    </source>
</evidence>
<protein>
    <submittedName>
        <fullName evidence="3">Toprim domain-containing protein</fullName>
    </submittedName>
</protein>
<dbReference type="AlphaFoldDB" id="A0A514BTW9"/>